<dbReference type="SUPFAM" id="SSF53850">
    <property type="entry name" value="Periplasmic binding protein-like II"/>
    <property type="match status" value="1"/>
</dbReference>
<dbReference type="PANTHER" id="PTHR42643">
    <property type="entry name" value="IONOTROPIC RECEPTOR 20A-RELATED"/>
    <property type="match status" value="1"/>
</dbReference>
<evidence type="ECO:0000313" key="10">
    <source>
        <dbReference type="EMBL" id="CAG9134921.1"/>
    </source>
</evidence>
<keyword evidence="2" id="KW-1003">Cell membrane</keyword>
<comment type="subcellular location">
    <subcellularLocation>
        <location evidence="1">Cell membrane</location>
        <topology evidence="1">Multi-pass membrane protein</topology>
    </subcellularLocation>
</comment>
<evidence type="ECO:0000313" key="11">
    <source>
        <dbReference type="Proteomes" id="UP000653454"/>
    </source>
</evidence>
<keyword evidence="3 8" id="KW-0812">Transmembrane</keyword>
<keyword evidence="11" id="KW-1185">Reference proteome</keyword>
<gene>
    <name evidence="10" type="ORF">PLXY2_LOCUS13179</name>
</gene>
<dbReference type="AlphaFoldDB" id="A0A8S4G500"/>
<sequence>MSAHWMRVSALDVRAAGGRALRRRLRQWTEPVGVLLEDSCGRSQDVLRMASESMLFDSTHSWLVFLTENGDGKNATVSNAFENLHLSVDADVIAVTKNENHYELTDVFNFGKIQGNPLEIRAYGAWSPATGLEVALEGFKYYSRWDFHNLTLRAVSVVLGRNMSQFDPGVLSEASFSAGVSAMTKTAALLLDVFMEQHNFRLNYTIVDRWVGNPKRNSTMAVTNTLFWREQDISVTCIRIFPQWLKWMDPFFPPTTFLETKFYYLIPNSGVGSYENRFLTPLAPGVWATAAAAAGACGAVLAAAARVERRPEPASYALFSVVAAACQQAYEDGVHLMDDTISSQGGRAILLVSGLSSMLIYNYYTSSVVSWLLNAAAPTIAALDGLISSPLELTFEDIGYTRQWLDGPGFYYYAGFKWDKEDELRDKKVKQARRSVPLLQDPADGINLVRTGRYAYHTEPYTASQIISPSFDERELCALGSLQMMPRQPVYIVGQKRSPYRQFFVWSVMRAMERGHVALARRRTGGEVPGCGGRTPRALALGQAAPAFAVLAAAMVLSLCMLAGEVAYHRYEKKTSVGGTNAWLP</sequence>
<dbReference type="InterPro" id="IPR052192">
    <property type="entry name" value="Insect_Ionotropic_Sensory_Rcpt"/>
</dbReference>
<evidence type="ECO:0000256" key="4">
    <source>
        <dbReference type="ARBA" id="ARBA00022989"/>
    </source>
</evidence>
<proteinExistence type="predicted"/>
<dbReference type="Pfam" id="PF24576">
    <property type="entry name" value="IR75A_N"/>
    <property type="match status" value="1"/>
</dbReference>
<evidence type="ECO:0000259" key="9">
    <source>
        <dbReference type="Pfam" id="PF24576"/>
    </source>
</evidence>
<evidence type="ECO:0000256" key="2">
    <source>
        <dbReference type="ARBA" id="ARBA00022475"/>
    </source>
</evidence>
<keyword evidence="4 8" id="KW-1133">Transmembrane helix</keyword>
<dbReference type="Proteomes" id="UP000653454">
    <property type="component" value="Unassembled WGS sequence"/>
</dbReference>
<dbReference type="GO" id="GO:0005886">
    <property type="term" value="C:plasma membrane"/>
    <property type="evidence" value="ECO:0007669"/>
    <property type="project" value="UniProtKB-SubCell"/>
</dbReference>
<dbReference type="Gene3D" id="1.10.287.70">
    <property type="match status" value="1"/>
</dbReference>
<feature type="transmembrane region" description="Helical" evidence="8">
    <location>
        <begin position="544"/>
        <end position="564"/>
    </location>
</feature>
<reference evidence="10" key="1">
    <citation type="submission" date="2020-11" db="EMBL/GenBank/DDBJ databases">
        <authorList>
            <person name="Whiteford S."/>
        </authorList>
    </citation>
    <scope>NUCLEOTIDE SEQUENCE</scope>
</reference>
<evidence type="ECO:0000256" key="7">
    <source>
        <dbReference type="ARBA" id="ARBA00023180"/>
    </source>
</evidence>
<evidence type="ECO:0000256" key="6">
    <source>
        <dbReference type="ARBA" id="ARBA00023170"/>
    </source>
</evidence>
<organism evidence="10 11">
    <name type="scientific">Plutella xylostella</name>
    <name type="common">Diamondback moth</name>
    <name type="synonym">Plutella maculipennis</name>
    <dbReference type="NCBI Taxonomy" id="51655"/>
    <lineage>
        <taxon>Eukaryota</taxon>
        <taxon>Metazoa</taxon>
        <taxon>Ecdysozoa</taxon>
        <taxon>Arthropoda</taxon>
        <taxon>Hexapoda</taxon>
        <taxon>Insecta</taxon>
        <taxon>Pterygota</taxon>
        <taxon>Neoptera</taxon>
        <taxon>Endopterygota</taxon>
        <taxon>Lepidoptera</taxon>
        <taxon>Glossata</taxon>
        <taxon>Ditrysia</taxon>
        <taxon>Yponomeutoidea</taxon>
        <taxon>Plutellidae</taxon>
        <taxon>Plutella</taxon>
    </lineage>
</organism>
<evidence type="ECO:0000256" key="3">
    <source>
        <dbReference type="ARBA" id="ARBA00022692"/>
    </source>
</evidence>
<dbReference type="InterPro" id="IPR057074">
    <property type="entry name" value="IR75A_N"/>
</dbReference>
<keyword evidence="6" id="KW-0675">Receptor</keyword>
<protein>
    <submittedName>
        <fullName evidence="10">(diamondback moth) hypothetical protein</fullName>
    </submittedName>
</protein>
<evidence type="ECO:0000256" key="1">
    <source>
        <dbReference type="ARBA" id="ARBA00004651"/>
    </source>
</evidence>
<name>A0A8S4G500_PLUXY</name>
<evidence type="ECO:0000256" key="8">
    <source>
        <dbReference type="SAM" id="Phobius"/>
    </source>
</evidence>
<evidence type="ECO:0000256" key="5">
    <source>
        <dbReference type="ARBA" id="ARBA00023136"/>
    </source>
</evidence>
<dbReference type="EMBL" id="CAJHNJ030000089">
    <property type="protein sequence ID" value="CAG9134921.1"/>
    <property type="molecule type" value="Genomic_DNA"/>
</dbReference>
<feature type="domain" description="Ionotropic receptor 75a N-terminal" evidence="9">
    <location>
        <begin position="25"/>
        <end position="157"/>
    </location>
</feature>
<accession>A0A8S4G500</accession>
<dbReference type="PANTHER" id="PTHR42643:SF32">
    <property type="entry name" value="IONOTROPIC RECEPTOR 31A, ISOFORM C-RELATED"/>
    <property type="match status" value="1"/>
</dbReference>
<keyword evidence="5 8" id="KW-0472">Membrane</keyword>
<comment type="caution">
    <text evidence="10">The sequence shown here is derived from an EMBL/GenBank/DDBJ whole genome shotgun (WGS) entry which is preliminary data.</text>
</comment>
<keyword evidence="7" id="KW-0325">Glycoprotein</keyword>